<dbReference type="RefSeq" id="WP_402877420.1">
    <property type="nucleotide sequence ID" value="NZ_JBIYSL010000005.1"/>
</dbReference>
<name>A0ABW8HZ82_9BACL</name>
<gene>
    <name evidence="1" type="ORF">ACINKY_21515</name>
</gene>
<keyword evidence="2" id="KW-1185">Reference proteome</keyword>
<comment type="caution">
    <text evidence="1">The sequence shown here is derived from an EMBL/GenBank/DDBJ whole genome shotgun (WGS) entry which is preliminary data.</text>
</comment>
<proteinExistence type="predicted"/>
<evidence type="ECO:0000313" key="1">
    <source>
        <dbReference type="EMBL" id="MFK0524782.1"/>
    </source>
</evidence>
<reference evidence="1 2" key="1">
    <citation type="submission" date="2024-11" db="EMBL/GenBank/DDBJ databases">
        <title>Identification and Characterization of a Novel Fosfomycin Bacillithiol Transferase FosB8 in Paenibacillus illinoisensis.</title>
        <authorList>
            <person name="Lu W."/>
        </authorList>
    </citation>
    <scope>NUCLEOTIDE SEQUENCE [LARGE SCALE GENOMIC DNA]</scope>
    <source>
        <strain evidence="1 2">WP77</strain>
    </source>
</reference>
<organism evidence="1 2">
    <name type="scientific">Paenibacillus illinoisensis</name>
    <dbReference type="NCBI Taxonomy" id="59845"/>
    <lineage>
        <taxon>Bacteria</taxon>
        <taxon>Bacillati</taxon>
        <taxon>Bacillota</taxon>
        <taxon>Bacilli</taxon>
        <taxon>Bacillales</taxon>
        <taxon>Paenibacillaceae</taxon>
        <taxon>Paenibacillus</taxon>
    </lineage>
</organism>
<accession>A0ABW8HZ82</accession>
<evidence type="ECO:0000313" key="2">
    <source>
        <dbReference type="Proteomes" id="UP001618531"/>
    </source>
</evidence>
<protein>
    <submittedName>
        <fullName evidence="1">Uncharacterized protein</fullName>
    </submittedName>
</protein>
<sequence length="167" mass="19148">MDPYDFYITPEEYEQAAANGIDPDNLSRRVRLLGWEKKRAITTPLQKNTSRKHWAKVAEENGIRYYTFMNRVNVWGWEEERAATELLQDRKAAAAAGTEKIRKIPAEVIRLAEQSGIAYHTMRARIKKGWDPYEAATRPVANHSEAGKLGKAAVKAAYSDWNKYSFK</sequence>
<dbReference type="Proteomes" id="UP001618531">
    <property type="component" value="Unassembled WGS sequence"/>
</dbReference>
<dbReference type="EMBL" id="JBIYSL010000005">
    <property type="protein sequence ID" value="MFK0524782.1"/>
    <property type="molecule type" value="Genomic_DNA"/>
</dbReference>